<dbReference type="AlphaFoldDB" id="A0A397W4B8"/>
<evidence type="ECO:0000313" key="3">
    <source>
        <dbReference type="Proteomes" id="UP000266673"/>
    </source>
</evidence>
<gene>
    <name evidence="2" type="ORF">C2G38_2156410</name>
</gene>
<accession>A0A397W4B8</accession>
<sequence length="200" mass="22696">MEPTYNLFIEEYLAATIHTSWKIKELIIDLINTYNLIPEDTSTIKTLIINNLRKKSTDINISRVEDYEEVSSSRNIDNEVVHRGSIKLSNPDQNQESTLDLISDPPPLDTPTDQPTHLEQQSPTEPPSIKIPYKVYDNDVKNNFTVVLRAHVGSVEVIIESSTNVIIKDQIQIPSGNDYGNLVEADWLTDFELNITFPSD</sequence>
<evidence type="ECO:0000313" key="2">
    <source>
        <dbReference type="EMBL" id="RIB29058.1"/>
    </source>
</evidence>
<protein>
    <submittedName>
        <fullName evidence="2">Uncharacterized protein</fullName>
    </submittedName>
</protein>
<evidence type="ECO:0000256" key="1">
    <source>
        <dbReference type="SAM" id="MobiDB-lite"/>
    </source>
</evidence>
<proteinExistence type="predicted"/>
<name>A0A397W4B8_9GLOM</name>
<reference evidence="2 3" key="1">
    <citation type="submission" date="2018-06" db="EMBL/GenBank/DDBJ databases">
        <title>Comparative genomics reveals the genomic features of Rhizophagus irregularis, R. cerebriforme, R. diaphanum and Gigaspora rosea, and their symbiotic lifestyle signature.</title>
        <authorList>
            <person name="Morin E."/>
            <person name="San Clemente H."/>
            <person name="Chen E.C.H."/>
            <person name="De La Providencia I."/>
            <person name="Hainaut M."/>
            <person name="Kuo A."/>
            <person name="Kohler A."/>
            <person name="Murat C."/>
            <person name="Tang N."/>
            <person name="Roy S."/>
            <person name="Loubradou J."/>
            <person name="Henrissat B."/>
            <person name="Grigoriev I.V."/>
            <person name="Corradi N."/>
            <person name="Roux C."/>
            <person name="Martin F.M."/>
        </authorList>
    </citation>
    <scope>NUCLEOTIDE SEQUENCE [LARGE SCALE GENOMIC DNA]</scope>
    <source>
        <strain evidence="2 3">DAOM 194757</strain>
    </source>
</reference>
<feature type="region of interest" description="Disordered" evidence="1">
    <location>
        <begin position="82"/>
        <end position="129"/>
    </location>
</feature>
<keyword evidence="3" id="KW-1185">Reference proteome</keyword>
<feature type="compositionally biased region" description="Polar residues" evidence="1">
    <location>
        <begin position="87"/>
        <end position="97"/>
    </location>
</feature>
<comment type="caution">
    <text evidence="2">The sequence shown here is derived from an EMBL/GenBank/DDBJ whole genome shotgun (WGS) entry which is preliminary data.</text>
</comment>
<dbReference type="Proteomes" id="UP000266673">
    <property type="component" value="Unassembled WGS sequence"/>
</dbReference>
<organism evidence="2 3">
    <name type="scientific">Gigaspora rosea</name>
    <dbReference type="NCBI Taxonomy" id="44941"/>
    <lineage>
        <taxon>Eukaryota</taxon>
        <taxon>Fungi</taxon>
        <taxon>Fungi incertae sedis</taxon>
        <taxon>Mucoromycota</taxon>
        <taxon>Glomeromycotina</taxon>
        <taxon>Glomeromycetes</taxon>
        <taxon>Diversisporales</taxon>
        <taxon>Gigasporaceae</taxon>
        <taxon>Gigaspora</taxon>
    </lineage>
</organism>
<dbReference type="EMBL" id="QKWP01000048">
    <property type="protein sequence ID" value="RIB29058.1"/>
    <property type="molecule type" value="Genomic_DNA"/>
</dbReference>